<evidence type="ECO:0000256" key="1">
    <source>
        <dbReference type="SAM" id="SignalP"/>
    </source>
</evidence>
<gene>
    <name evidence="2" type="ORF">VSA01S_10980</name>
</gene>
<keyword evidence="1" id="KW-0732">Signal</keyword>
<sequence length="245" mass="28007">MIKKYILLSTLVTGFTNATAWSFKTDVRFEPSDRFLSTTAPIDGSSVLLSYLQDGKEIHRDIIVELLSANKETVDLKVKIQDRDGKLISSTQFLNAAICQENQAKHEKYEMRFIPFNNDLCKQYFDIKPMKLGPSDITSVSLHIPESKTKNDWNVINFTYLKSYPFKDKPSLIQIRPLCGEKQEQCHYQSSGSPFYIQNEGMGFSKFRIRESETLTGLSYTISTDEKDEQTESGVIDLKPVAFNQ</sequence>
<dbReference type="Proteomes" id="UP000321922">
    <property type="component" value="Unassembled WGS sequence"/>
</dbReference>
<organism evidence="2 3">
    <name type="scientific">Vibrio sagamiensis NBRC 104589</name>
    <dbReference type="NCBI Taxonomy" id="1219064"/>
    <lineage>
        <taxon>Bacteria</taxon>
        <taxon>Pseudomonadati</taxon>
        <taxon>Pseudomonadota</taxon>
        <taxon>Gammaproteobacteria</taxon>
        <taxon>Vibrionales</taxon>
        <taxon>Vibrionaceae</taxon>
        <taxon>Vibrio</taxon>
    </lineage>
</organism>
<proteinExistence type="predicted"/>
<dbReference type="EMBL" id="BJXJ01000008">
    <property type="protein sequence ID" value="GEM74986.1"/>
    <property type="molecule type" value="Genomic_DNA"/>
</dbReference>
<reference evidence="2 3" key="1">
    <citation type="submission" date="2019-07" db="EMBL/GenBank/DDBJ databases">
        <title>Whole genome shotgun sequence of Vibrio sagamiensis NBRC 104589.</title>
        <authorList>
            <person name="Hosoyama A."/>
            <person name="Uohara A."/>
            <person name="Ohji S."/>
            <person name="Ichikawa N."/>
        </authorList>
    </citation>
    <scope>NUCLEOTIDE SEQUENCE [LARGE SCALE GENOMIC DNA]</scope>
    <source>
        <strain evidence="2 3">NBRC 104589</strain>
    </source>
</reference>
<dbReference type="AlphaFoldDB" id="A0A511QCP3"/>
<feature type="chain" id="PRO_5022152260" evidence="1">
    <location>
        <begin position="21"/>
        <end position="245"/>
    </location>
</feature>
<keyword evidence="3" id="KW-1185">Reference proteome</keyword>
<dbReference type="OrthoDB" id="5899394at2"/>
<evidence type="ECO:0000313" key="3">
    <source>
        <dbReference type="Proteomes" id="UP000321922"/>
    </source>
</evidence>
<feature type="signal peptide" evidence="1">
    <location>
        <begin position="1"/>
        <end position="20"/>
    </location>
</feature>
<protein>
    <submittedName>
        <fullName evidence="2">Uncharacterized protein</fullName>
    </submittedName>
</protein>
<accession>A0A511QCP3</accession>
<dbReference type="RefSeq" id="WP_039982079.1">
    <property type="nucleotide sequence ID" value="NZ_BAOJ01000091.1"/>
</dbReference>
<comment type="caution">
    <text evidence="2">The sequence shown here is derived from an EMBL/GenBank/DDBJ whole genome shotgun (WGS) entry which is preliminary data.</text>
</comment>
<name>A0A511QCP3_9VIBR</name>
<evidence type="ECO:0000313" key="2">
    <source>
        <dbReference type="EMBL" id="GEM74986.1"/>
    </source>
</evidence>